<evidence type="ECO:0000313" key="13">
    <source>
        <dbReference type="Proteomes" id="UP001596496"/>
    </source>
</evidence>
<keyword evidence="13" id="KW-1185">Reference proteome</keyword>
<dbReference type="InterPro" id="IPR037401">
    <property type="entry name" value="SnoaL-like"/>
</dbReference>
<dbReference type="InterPro" id="IPR013325">
    <property type="entry name" value="RNA_pol_sigma_r2"/>
</dbReference>
<dbReference type="InterPro" id="IPR013324">
    <property type="entry name" value="RNA_pol_sigma_r3/r4-like"/>
</dbReference>
<sequence>MDREEPMTSGGEDFARLTDPFRHELLAYCYRMLGSVHDAEDLVQETLLRAWRSYSGFQGRASLRTWLYRIATNVCLRALENRGRRPLPSGLNGPAGDPDTPVAVASSEVAWLQPMPDVLFVSAAPDPASVVASRAGMRLALIAALQYLPARQRAVLILRDVLGWRASEVAELFEVSVATVNSLLQRARVRLEEDTPGEDELFEPTDPGRRALLDRYATAFQNADIAELMRLLTADAVFEMPPIPTWFAGRRTIGSFLATRVPATPEDLRMVPAAANGQPALATYRRHDDGLHHAHSIQVFTLAEAHIARVTSFHDLTLFATFGLPGALPEAGPAAPTVAGNRTSGAGNRTSGPVRPCVIASSERRR</sequence>
<dbReference type="InterPro" id="IPR014284">
    <property type="entry name" value="RNA_pol_sigma-70_dom"/>
</dbReference>
<keyword evidence="4 7" id="KW-0731">Sigma factor</keyword>
<dbReference type="Pfam" id="PF12680">
    <property type="entry name" value="SnoaL_2"/>
    <property type="match status" value="1"/>
</dbReference>
<dbReference type="Gene3D" id="1.10.10.10">
    <property type="entry name" value="Winged helix-like DNA-binding domain superfamily/Winged helix DNA-binding domain"/>
    <property type="match status" value="1"/>
</dbReference>
<comment type="similarity">
    <text evidence="1 7">Belongs to the sigma-70 factor family. ECF subfamily.</text>
</comment>
<evidence type="ECO:0000256" key="8">
    <source>
        <dbReference type="SAM" id="MobiDB-lite"/>
    </source>
</evidence>
<feature type="domain" description="RNA polymerase sigma factor 70 region 4 type 2" evidence="10">
    <location>
        <begin position="139"/>
        <end position="191"/>
    </location>
</feature>
<dbReference type="Pfam" id="PF04542">
    <property type="entry name" value="Sigma70_r2"/>
    <property type="match status" value="1"/>
</dbReference>
<dbReference type="InterPro" id="IPR013249">
    <property type="entry name" value="RNA_pol_sigma70_r4_t2"/>
</dbReference>
<dbReference type="NCBIfam" id="TIGR02937">
    <property type="entry name" value="sigma70-ECF"/>
    <property type="match status" value="1"/>
</dbReference>
<dbReference type="NCBIfam" id="TIGR02960">
    <property type="entry name" value="SigX5"/>
    <property type="match status" value="1"/>
</dbReference>
<dbReference type="CDD" id="cd06171">
    <property type="entry name" value="Sigma70_r4"/>
    <property type="match status" value="1"/>
</dbReference>
<dbReference type="InterPro" id="IPR000838">
    <property type="entry name" value="RNA_pol_sigma70_ECF_CS"/>
</dbReference>
<organism evidence="12 13">
    <name type="scientific">Sphaerisporangium rhizosphaerae</name>
    <dbReference type="NCBI Taxonomy" id="2269375"/>
    <lineage>
        <taxon>Bacteria</taxon>
        <taxon>Bacillati</taxon>
        <taxon>Actinomycetota</taxon>
        <taxon>Actinomycetes</taxon>
        <taxon>Streptosporangiales</taxon>
        <taxon>Streptosporangiaceae</taxon>
        <taxon>Sphaerisporangium</taxon>
    </lineage>
</organism>
<evidence type="ECO:0000259" key="9">
    <source>
        <dbReference type="Pfam" id="PF04542"/>
    </source>
</evidence>
<feature type="domain" description="RNA polymerase sigma-70 region 2" evidence="9">
    <location>
        <begin position="22"/>
        <end position="84"/>
    </location>
</feature>
<evidence type="ECO:0000313" key="12">
    <source>
        <dbReference type="EMBL" id="MFC7384699.1"/>
    </source>
</evidence>
<dbReference type="Gene3D" id="3.10.450.50">
    <property type="match status" value="1"/>
</dbReference>
<proteinExistence type="inferred from homology"/>
<dbReference type="InterPro" id="IPR014305">
    <property type="entry name" value="RNA_pol_sigma-G_actinobac"/>
</dbReference>
<evidence type="ECO:0000256" key="1">
    <source>
        <dbReference type="ARBA" id="ARBA00010641"/>
    </source>
</evidence>
<dbReference type="PANTHER" id="PTHR43133:SF65">
    <property type="entry name" value="ECF RNA POLYMERASE SIGMA FACTOR SIGG"/>
    <property type="match status" value="1"/>
</dbReference>
<feature type="region of interest" description="Disordered" evidence="8">
    <location>
        <begin position="333"/>
        <end position="366"/>
    </location>
</feature>
<protein>
    <recommendedName>
        <fullName evidence="7">RNA polymerase sigma factor</fullName>
    </recommendedName>
</protein>
<evidence type="ECO:0000256" key="7">
    <source>
        <dbReference type="RuleBase" id="RU000716"/>
    </source>
</evidence>
<evidence type="ECO:0000256" key="2">
    <source>
        <dbReference type="ARBA" id="ARBA00011344"/>
    </source>
</evidence>
<dbReference type="Gene3D" id="1.10.1740.10">
    <property type="match status" value="1"/>
</dbReference>
<evidence type="ECO:0000256" key="4">
    <source>
        <dbReference type="ARBA" id="ARBA00023082"/>
    </source>
</evidence>
<evidence type="ECO:0000256" key="6">
    <source>
        <dbReference type="ARBA" id="ARBA00023163"/>
    </source>
</evidence>
<dbReference type="PANTHER" id="PTHR43133">
    <property type="entry name" value="RNA POLYMERASE ECF-TYPE SIGMA FACTO"/>
    <property type="match status" value="1"/>
</dbReference>
<dbReference type="Proteomes" id="UP001596496">
    <property type="component" value="Unassembled WGS sequence"/>
</dbReference>
<dbReference type="NCBIfam" id="NF006089">
    <property type="entry name" value="PRK08241.1"/>
    <property type="match status" value="1"/>
</dbReference>
<dbReference type="PROSITE" id="PS01063">
    <property type="entry name" value="SIGMA70_ECF"/>
    <property type="match status" value="1"/>
</dbReference>
<dbReference type="InterPro" id="IPR039425">
    <property type="entry name" value="RNA_pol_sigma-70-like"/>
</dbReference>
<feature type="domain" description="SnoaL-like" evidence="11">
    <location>
        <begin position="214"/>
        <end position="309"/>
    </location>
</feature>
<dbReference type="InterPro" id="IPR032710">
    <property type="entry name" value="NTF2-like_dom_sf"/>
</dbReference>
<comment type="caution">
    <text evidence="12">The sequence shown here is derived from an EMBL/GenBank/DDBJ whole genome shotgun (WGS) entry which is preliminary data.</text>
</comment>
<dbReference type="InterPro" id="IPR007627">
    <property type="entry name" value="RNA_pol_sigma70_r2"/>
</dbReference>
<evidence type="ECO:0000259" key="11">
    <source>
        <dbReference type="Pfam" id="PF12680"/>
    </source>
</evidence>
<feature type="compositionally biased region" description="Polar residues" evidence="8">
    <location>
        <begin position="340"/>
        <end position="351"/>
    </location>
</feature>
<dbReference type="SUPFAM" id="SSF54427">
    <property type="entry name" value="NTF2-like"/>
    <property type="match status" value="1"/>
</dbReference>
<accession>A0ABW2P5Q5</accession>
<reference evidence="13" key="1">
    <citation type="journal article" date="2019" name="Int. J. Syst. Evol. Microbiol.">
        <title>The Global Catalogue of Microorganisms (GCM) 10K type strain sequencing project: providing services to taxonomists for standard genome sequencing and annotation.</title>
        <authorList>
            <consortium name="The Broad Institute Genomics Platform"/>
            <consortium name="The Broad Institute Genome Sequencing Center for Infectious Disease"/>
            <person name="Wu L."/>
            <person name="Ma J."/>
        </authorList>
    </citation>
    <scope>NUCLEOTIDE SEQUENCE [LARGE SCALE GENOMIC DNA]</scope>
    <source>
        <strain evidence="13">CECT 7649</strain>
    </source>
</reference>
<name>A0ABW2P5Q5_9ACTN</name>
<comment type="subunit">
    <text evidence="2">Interacts transiently with the RNA polymerase catalytic core formed by RpoA, RpoB, RpoC and RpoZ (2 alpha, 1 beta, 1 beta' and 1 omega subunit) to form the RNA polymerase holoenzyme that can initiate transcription.</text>
</comment>
<gene>
    <name evidence="12" type="ORF">ACFQSB_20975</name>
</gene>
<keyword evidence="3 7" id="KW-0805">Transcription regulation</keyword>
<evidence type="ECO:0000259" key="10">
    <source>
        <dbReference type="Pfam" id="PF08281"/>
    </source>
</evidence>
<evidence type="ECO:0000256" key="5">
    <source>
        <dbReference type="ARBA" id="ARBA00023125"/>
    </source>
</evidence>
<dbReference type="SUPFAM" id="SSF88659">
    <property type="entry name" value="Sigma3 and sigma4 domains of RNA polymerase sigma factors"/>
    <property type="match status" value="1"/>
</dbReference>
<evidence type="ECO:0000256" key="3">
    <source>
        <dbReference type="ARBA" id="ARBA00023015"/>
    </source>
</evidence>
<dbReference type="SUPFAM" id="SSF88946">
    <property type="entry name" value="Sigma2 domain of RNA polymerase sigma factors"/>
    <property type="match status" value="1"/>
</dbReference>
<keyword evidence="5 7" id="KW-0238">DNA-binding</keyword>
<dbReference type="EMBL" id="JBHTCG010000013">
    <property type="protein sequence ID" value="MFC7384699.1"/>
    <property type="molecule type" value="Genomic_DNA"/>
</dbReference>
<dbReference type="InterPro" id="IPR036388">
    <property type="entry name" value="WH-like_DNA-bd_sf"/>
</dbReference>
<dbReference type="RefSeq" id="WP_380828578.1">
    <property type="nucleotide sequence ID" value="NZ_JBHTCG010000013.1"/>
</dbReference>
<dbReference type="Pfam" id="PF08281">
    <property type="entry name" value="Sigma70_r4_2"/>
    <property type="match status" value="1"/>
</dbReference>
<keyword evidence="6 7" id="KW-0804">Transcription</keyword>